<dbReference type="PANTHER" id="PTHR30177:SF4">
    <property type="entry name" value="OSMOPROTECTANT IMPORT PERMEASE PROTEIN OSMW"/>
    <property type="match status" value="1"/>
</dbReference>
<keyword evidence="2 6" id="KW-0813">Transport</keyword>
<protein>
    <submittedName>
        <fullName evidence="8">Osmoprotectant transport system permease protein</fullName>
    </submittedName>
</protein>
<dbReference type="InterPro" id="IPR035906">
    <property type="entry name" value="MetI-like_sf"/>
</dbReference>
<evidence type="ECO:0000313" key="9">
    <source>
        <dbReference type="Proteomes" id="UP000184076"/>
    </source>
</evidence>
<evidence type="ECO:0000313" key="8">
    <source>
        <dbReference type="EMBL" id="SHG15512.1"/>
    </source>
</evidence>
<dbReference type="OrthoDB" id="9781705at2"/>
<dbReference type="CDD" id="cd06261">
    <property type="entry name" value="TM_PBP2"/>
    <property type="match status" value="1"/>
</dbReference>
<dbReference type="PANTHER" id="PTHR30177">
    <property type="entry name" value="GLYCINE BETAINE/L-PROLINE TRANSPORT SYSTEM PERMEASE PROTEIN PROW"/>
    <property type="match status" value="1"/>
</dbReference>
<feature type="transmembrane region" description="Helical" evidence="6">
    <location>
        <begin position="85"/>
        <end position="110"/>
    </location>
</feature>
<sequence length="250" mass="26736">MHSAQSDRSGRFWVLVAVVFAFAAGAFAEHQGFLSFAMEHPRDIFRLLGQHLQLVLTSSAIAIAVGVPLGTLLTRGFMRRYRDWILNLLGICQTVPSLAVIAIAMVYMGIGKQTAIFALVIYSLLPIIRNTVAGLASIDPVVLDAGRGMGMTPWQVLLRVEYPNALYIILTGIRTSTVINVGTAALSFLVGGGGLGDLIFTGIAMVDPAYMLAGAVPTAALAIALNWVFGQLEKRIISPGLVYEHHTTAA</sequence>
<dbReference type="SUPFAM" id="SSF161098">
    <property type="entry name" value="MetI-like"/>
    <property type="match status" value="1"/>
</dbReference>
<evidence type="ECO:0000256" key="6">
    <source>
        <dbReference type="RuleBase" id="RU363032"/>
    </source>
</evidence>
<dbReference type="EMBL" id="FQVB01000045">
    <property type="protein sequence ID" value="SHG15512.1"/>
    <property type="molecule type" value="Genomic_DNA"/>
</dbReference>
<dbReference type="GO" id="GO:0055085">
    <property type="term" value="P:transmembrane transport"/>
    <property type="evidence" value="ECO:0007669"/>
    <property type="project" value="InterPro"/>
</dbReference>
<dbReference type="FunFam" id="1.10.3720.10:FF:000001">
    <property type="entry name" value="Glycine betaine ABC transporter, permease"/>
    <property type="match status" value="1"/>
</dbReference>
<comment type="similarity">
    <text evidence="6">Belongs to the binding-protein-dependent transport system permease family.</text>
</comment>
<feature type="transmembrane region" description="Helical" evidence="6">
    <location>
        <begin position="164"/>
        <end position="189"/>
    </location>
</feature>
<evidence type="ECO:0000259" key="7">
    <source>
        <dbReference type="PROSITE" id="PS50928"/>
    </source>
</evidence>
<evidence type="ECO:0000256" key="3">
    <source>
        <dbReference type="ARBA" id="ARBA00022692"/>
    </source>
</evidence>
<keyword evidence="4 6" id="KW-1133">Transmembrane helix</keyword>
<reference evidence="9" key="1">
    <citation type="submission" date="2016-11" db="EMBL/GenBank/DDBJ databases">
        <authorList>
            <person name="Varghese N."/>
            <person name="Submissions S."/>
        </authorList>
    </citation>
    <scope>NUCLEOTIDE SEQUENCE [LARGE SCALE GENOMIC DNA]</scope>
    <source>
        <strain evidence="9">DSM 9756</strain>
    </source>
</reference>
<dbReference type="GO" id="GO:0031460">
    <property type="term" value="P:glycine betaine transport"/>
    <property type="evidence" value="ECO:0007669"/>
    <property type="project" value="UniProtKB-ARBA"/>
</dbReference>
<dbReference type="InterPro" id="IPR000515">
    <property type="entry name" value="MetI-like"/>
</dbReference>
<feature type="transmembrane region" description="Helical" evidence="6">
    <location>
        <begin position="116"/>
        <end position="143"/>
    </location>
</feature>
<evidence type="ECO:0000256" key="5">
    <source>
        <dbReference type="ARBA" id="ARBA00023136"/>
    </source>
</evidence>
<feature type="domain" description="ABC transmembrane type-1" evidence="7">
    <location>
        <begin position="48"/>
        <end position="229"/>
    </location>
</feature>
<dbReference type="AlphaFoldDB" id="A0A1M5HI69"/>
<dbReference type="Proteomes" id="UP000184076">
    <property type="component" value="Unassembled WGS sequence"/>
</dbReference>
<feature type="transmembrane region" description="Helical" evidence="6">
    <location>
        <begin position="52"/>
        <end position="73"/>
    </location>
</feature>
<dbReference type="STRING" id="1121391.SAMN02745206_03366"/>
<keyword evidence="3 6" id="KW-0812">Transmembrane</keyword>
<proteinExistence type="inferred from homology"/>
<keyword evidence="9" id="KW-1185">Reference proteome</keyword>
<evidence type="ECO:0000256" key="4">
    <source>
        <dbReference type="ARBA" id="ARBA00022989"/>
    </source>
</evidence>
<keyword evidence="5 6" id="KW-0472">Membrane</keyword>
<evidence type="ECO:0000256" key="2">
    <source>
        <dbReference type="ARBA" id="ARBA00022448"/>
    </source>
</evidence>
<gene>
    <name evidence="8" type="ORF">SAMN02745206_03366</name>
</gene>
<dbReference type="InterPro" id="IPR051204">
    <property type="entry name" value="ABC_transp_perm/SBD"/>
</dbReference>
<dbReference type="RefSeq" id="WP_073041577.1">
    <property type="nucleotide sequence ID" value="NZ_FQVB01000045.1"/>
</dbReference>
<organism evidence="8 9">
    <name type="scientific">Desulfacinum infernum DSM 9756</name>
    <dbReference type="NCBI Taxonomy" id="1121391"/>
    <lineage>
        <taxon>Bacteria</taxon>
        <taxon>Pseudomonadati</taxon>
        <taxon>Thermodesulfobacteriota</taxon>
        <taxon>Syntrophobacteria</taxon>
        <taxon>Syntrophobacterales</taxon>
        <taxon>Syntrophobacteraceae</taxon>
        <taxon>Desulfacinum</taxon>
    </lineage>
</organism>
<dbReference type="GO" id="GO:0005886">
    <property type="term" value="C:plasma membrane"/>
    <property type="evidence" value="ECO:0007669"/>
    <property type="project" value="UniProtKB-SubCell"/>
</dbReference>
<dbReference type="Gene3D" id="1.10.3720.10">
    <property type="entry name" value="MetI-like"/>
    <property type="match status" value="1"/>
</dbReference>
<feature type="transmembrane region" description="Helical" evidence="6">
    <location>
        <begin position="209"/>
        <end position="229"/>
    </location>
</feature>
<accession>A0A1M5HI69</accession>
<name>A0A1M5HI69_9BACT</name>
<comment type="subcellular location">
    <subcellularLocation>
        <location evidence="1 6">Cell membrane</location>
        <topology evidence="1 6">Multi-pass membrane protein</topology>
    </subcellularLocation>
</comment>
<dbReference type="PROSITE" id="PS50928">
    <property type="entry name" value="ABC_TM1"/>
    <property type="match status" value="1"/>
</dbReference>
<evidence type="ECO:0000256" key="1">
    <source>
        <dbReference type="ARBA" id="ARBA00004651"/>
    </source>
</evidence>
<dbReference type="Pfam" id="PF00528">
    <property type="entry name" value="BPD_transp_1"/>
    <property type="match status" value="1"/>
</dbReference>